<proteinExistence type="predicted"/>
<dbReference type="EMBL" id="CAJVPM010000284">
    <property type="protein sequence ID" value="CAG8440206.1"/>
    <property type="molecule type" value="Genomic_DNA"/>
</dbReference>
<sequence>MSGRRRADSLKGLSLPKYNRPQTEEEMASMHNYRDSGILLLSLTQSRQAWTSSILRKFSSKQEVVYQPKLPEYTNPNAIVSLLGKCHITIGPHTFYDTKIYEAVYEKEMPNPDIPVGNFQIQQPTQLGSLQSPAQQQQQTQSSTPNLAQTPQSVIQMPLQQPSTATHTQQSSQMKTPSASTTQSFPRPIHPAIQPRPQSQSQTQVPIQPRVTLPRISARPATNTPPATNAPPALALPINTSSANSSGTSSSLNVNANTPKVPPQATPQLTAFMQTVLQSVNPTQILAIQEHLRHPQVAAHMSLEQKNALISQLTIIHQLLTSTQLSQQKPQQQSVHSRTQSPAMRVRQVVRHEVLLEFKETKNDKWLFPKDAILEAMSMSEPYDVLASFYLPQNEDTSNSKQQHQPVTMHMTNITQPMLDALKKATNDVTTVFKSMVEKANKQPNRVYLQYCLPCDYPEDLLEAIGQKVSKLDGTMQKSRNGEGSKTTSRASTSAPKKAKTVPDVAAHAAPVSTSGSSGGNKRCAYCFCKSTPMWRRGPDGAGTLCNACGVKWKQGKILQGTNANRATEASGDSVTVAPSPKSRKYSLSAACTSPTAPTAVKAKKKPGRSLSISEGALSLTDDDESRDKNLSNTGENLNPESQKSGSGRRASASSKKNSFKDPESPDIVSSPSRSPQYTSISTATGGVGLPTSRASTTTSTPTTNSPTILGGGIGFPINLKLNSILFGSSGNNLIGGNNNNSNQQDGNYYFSQPNCSAQVFEDCLKIRLEKDGYEKTSIDIWKENLDFLNFENERDLATGIPLLSVQAYVTQHLNRFDQELLNPDLNNTLVTFKFINLNVNFRPTTTIIENNGSGNDIFRSGESRDLKTFLEKWVSSGINITK</sequence>
<accession>A0ACA9JX23</accession>
<comment type="caution">
    <text evidence="1">The sequence shown here is derived from an EMBL/GenBank/DDBJ whole genome shotgun (WGS) entry which is preliminary data.</text>
</comment>
<evidence type="ECO:0000313" key="1">
    <source>
        <dbReference type="EMBL" id="CAG8440206.1"/>
    </source>
</evidence>
<name>A0ACA9JX23_9GLOM</name>
<gene>
    <name evidence="1" type="ORF">SCALOS_LOCUS564</name>
</gene>
<evidence type="ECO:0000313" key="2">
    <source>
        <dbReference type="Proteomes" id="UP000789860"/>
    </source>
</evidence>
<keyword evidence="2" id="KW-1185">Reference proteome</keyword>
<reference evidence="1" key="1">
    <citation type="submission" date="2021-06" db="EMBL/GenBank/DDBJ databases">
        <authorList>
            <person name="Kallberg Y."/>
            <person name="Tangrot J."/>
            <person name="Rosling A."/>
        </authorList>
    </citation>
    <scope>NUCLEOTIDE SEQUENCE</scope>
    <source>
        <strain evidence="1">AU212A</strain>
    </source>
</reference>
<organism evidence="1 2">
    <name type="scientific">Scutellospora calospora</name>
    <dbReference type="NCBI Taxonomy" id="85575"/>
    <lineage>
        <taxon>Eukaryota</taxon>
        <taxon>Fungi</taxon>
        <taxon>Fungi incertae sedis</taxon>
        <taxon>Mucoromycota</taxon>
        <taxon>Glomeromycotina</taxon>
        <taxon>Glomeromycetes</taxon>
        <taxon>Diversisporales</taxon>
        <taxon>Gigasporaceae</taxon>
        <taxon>Scutellospora</taxon>
    </lineage>
</organism>
<dbReference type="Proteomes" id="UP000789860">
    <property type="component" value="Unassembled WGS sequence"/>
</dbReference>
<protein>
    <submittedName>
        <fullName evidence="1">6041_t:CDS:1</fullName>
    </submittedName>
</protein>